<evidence type="ECO:0000256" key="2">
    <source>
        <dbReference type="ARBA" id="ARBA00022670"/>
    </source>
</evidence>
<feature type="transmembrane region" description="Helical" evidence="4">
    <location>
        <begin position="12"/>
        <end position="29"/>
    </location>
</feature>
<accession>A0A382I6C9</accession>
<sequence length="351" mass="37328">MSFKLKEITIFTLRFSAYGLAAAFLFLLIKQGDLLQNISLSSVFKPSHYSFNSAVESAAPAVVNVYASRLYQEKEHSVFQNPLLRRFFGNPSESTKTRPNSSIGSGVIMNKAGYILTNAHVVQDAQNIGITLNSGNQLQAKLIGLDTDTDLAVIKINLQNPPTIAIGDSSKLKIGDIVLAIGNPYNFGQTITQGIVSATGRKRRGISFFDDFIQTDADINQGHSGGALINIFGELIGINTAIVSSSGGSEGIGLATPINQALNVMDEIIKNGKVVRGWLGIEAQALSIEKIKGNIKADGVLITATVRNGPAENAGVMPGDIVLSVDGENTNSPKQIIGMITKLKPGMSVKI</sequence>
<dbReference type="InterPro" id="IPR001940">
    <property type="entry name" value="Peptidase_S1C"/>
</dbReference>
<dbReference type="Pfam" id="PF13365">
    <property type="entry name" value="Trypsin_2"/>
    <property type="match status" value="1"/>
</dbReference>
<dbReference type="AlphaFoldDB" id="A0A382I6C9"/>
<dbReference type="EMBL" id="UINC01065512">
    <property type="protein sequence ID" value="SVB95264.1"/>
    <property type="molecule type" value="Genomic_DNA"/>
</dbReference>
<proteinExistence type="inferred from homology"/>
<evidence type="ECO:0000259" key="5">
    <source>
        <dbReference type="PROSITE" id="PS50106"/>
    </source>
</evidence>
<dbReference type="InterPro" id="IPR041489">
    <property type="entry name" value="PDZ_6"/>
</dbReference>
<keyword evidence="4" id="KW-0812">Transmembrane</keyword>
<dbReference type="PANTHER" id="PTHR22939:SF129">
    <property type="entry name" value="SERINE PROTEASE HTRA2, MITOCHONDRIAL"/>
    <property type="match status" value="1"/>
</dbReference>
<reference evidence="6" key="1">
    <citation type="submission" date="2018-05" db="EMBL/GenBank/DDBJ databases">
        <authorList>
            <person name="Lanie J.A."/>
            <person name="Ng W.-L."/>
            <person name="Kazmierczak K.M."/>
            <person name="Andrzejewski T.M."/>
            <person name="Davidsen T.M."/>
            <person name="Wayne K.J."/>
            <person name="Tettelin H."/>
            <person name="Glass J.I."/>
            <person name="Rusch D."/>
            <person name="Podicherti R."/>
            <person name="Tsui H.-C.T."/>
            <person name="Winkler M.E."/>
        </authorList>
    </citation>
    <scope>NUCLEOTIDE SEQUENCE</scope>
</reference>
<keyword evidence="4" id="KW-0472">Membrane</keyword>
<dbReference type="SUPFAM" id="SSF50156">
    <property type="entry name" value="PDZ domain-like"/>
    <property type="match status" value="1"/>
</dbReference>
<dbReference type="PRINTS" id="PR00834">
    <property type="entry name" value="PROTEASES2C"/>
</dbReference>
<evidence type="ECO:0000256" key="1">
    <source>
        <dbReference type="ARBA" id="ARBA00010541"/>
    </source>
</evidence>
<dbReference type="Pfam" id="PF17820">
    <property type="entry name" value="PDZ_6"/>
    <property type="match status" value="1"/>
</dbReference>
<feature type="non-terminal residue" evidence="6">
    <location>
        <position position="351"/>
    </location>
</feature>
<comment type="similarity">
    <text evidence="1">Belongs to the peptidase S1C family.</text>
</comment>
<dbReference type="GO" id="GO:0006508">
    <property type="term" value="P:proteolysis"/>
    <property type="evidence" value="ECO:0007669"/>
    <property type="project" value="UniProtKB-KW"/>
</dbReference>
<dbReference type="InterPro" id="IPR001478">
    <property type="entry name" value="PDZ"/>
</dbReference>
<evidence type="ECO:0000256" key="3">
    <source>
        <dbReference type="ARBA" id="ARBA00022801"/>
    </source>
</evidence>
<evidence type="ECO:0000256" key="4">
    <source>
        <dbReference type="SAM" id="Phobius"/>
    </source>
</evidence>
<protein>
    <recommendedName>
        <fullName evidence="5">PDZ domain-containing protein</fullName>
    </recommendedName>
</protein>
<evidence type="ECO:0000313" key="6">
    <source>
        <dbReference type="EMBL" id="SVB95264.1"/>
    </source>
</evidence>
<dbReference type="SUPFAM" id="SSF50494">
    <property type="entry name" value="Trypsin-like serine proteases"/>
    <property type="match status" value="1"/>
</dbReference>
<feature type="domain" description="PDZ" evidence="5">
    <location>
        <begin position="268"/>
        <end position="351"/>
    </location>
</feature>
<keyword evidence="2" id="KW-0645">Protease</keyword>
<name>A0A382I6C9_9ZZZZ</name>
<keyword evidence="3" id="KW-0378">Hydrolase</keyword>
<dbReference type="InterPro" id="IPR036034">
    <property type="entry name" value="PDZ_sf"/>
</dbReference>
<dbReference type="GO" id="GO:0004252">
    <property type="term" value="F:serine-type endopeptidase activity"/>
    <property type="evidence" value="ECO:0007669"/>
    <property type="project" value="InterPro"/>
</dbReference>
<dbReference type="PANTHER" id="PTHR22939">
    <property type="entry name" value="SERINE PROTEASE FAMILY S1C HTRA-RELATED"/>
    <property type="match status" value="1"/>
</dbReference>
<dbReference type="InterPro" id="IPR009003">
    <property type="entry name" value="Peptidase_S1_PA"/>
</dbReference>
<organism evidence="6">
    <name type="scientific">marine metagenome</name>
    <dbReference type="NCBI Taxonomy" id="408172"/>
    <lineage>
        <taxon>unclassified sequences</taxon>
        <taxon>metagenomes</taxon>
        <taxon>ecological metagenomes</taxon>
    </lineage>
</organism>
<gene>
    <name evidence="6" type="ORF">METZ01_LOCUS248118</name>
</gene>
<dbReference type="PROSITE" id="PS50106">
    <property type="entry name" value="PDZ"/>
    <property type="match status" value="1"/>
</dbReference>
<dbReference type="Gene3D" id="2.40.10.120">
    <property type="match status" value="1"/>
</dbReference>
<dbReference type="Gene3D" id="2.30.42.10">
    <property type="match status" value="1"/>
</dbReference>
<keyword evidence="4" id="KW-1133">Transmembrane helix</keyword>